<protein>
    <submittedName>
        <fullName evidence="2">Uncharacterized protein</fullName>
    </submittedName>
</protein>
<evidence type="ECO:0000256" key="1">
    <source>
        <dbReference type="SAM" id="MobiDB-lite"/>
    </source>
</evidence>
<name>A0A836KP14_LEIEN</name>
<feature type="region of interest" description="Disordered" evidence="1">
    <location>
        <begin position="167"/>
        <end position="187"/>
    </location>
</feature>
<dbReference type="Proteomes" id="UP000674179">
    <property type="component" value="Chromosome 21"/>
</dbReference>
<feature type="compositionally biased region" description="Low complexity" evidence="1">
    <location>
        <begin position="84"/>
        <end position="95"/>
    </location>
</feature>
<dbReference type="GeneID" id="94173423"/>
<evidence type="ECO:0000313" key="2">
    <source>
        <dbReference type="EMBL" id="KAG5480187.1"/>
    </source>
</evidence>
<dbReference type="RefSeq" id="XP_067693334.1">
    <property type="nucleotide sequence ID" value="XM_067837913.1"/>
</dbReference>
<dbReference type="KEGG" id="lenr:94173423"/>
<comment type="caution">
    <text evidence="2">The sequence shown here is derived from an EMBL/GenBank/DDBJ whole genome shotgun (WGS) entry which is preliminary data.</text>
</comment>
<sequence>MSGADCSEAQSPAPLSADAASAEAIAEAVDAGHHGVSRSPSESTSASTPAFSSSTQQPIPPPAPSERVFPWRCSPSGSPPIAGTRPSRWPSTSPRRACGRFSVTFAPSTRFDQCRQRANVAGRRPGGGSHFPPSCFLLEPPLSPMRSSEGRLTVSALRAAALLQPNFLASGRPTPSPQRPPASAESEGVGEVVIDDFSDTSSFADSACSTNSSSLTLLDTYAPALQLRPPPSLALDLPLPSVTLRAPSEYLHPSAFSLADGIGISAVAAVGAATGTTPPSLAHSRSVRFASFESELTRTTATTHGFGATAAVLNEWRHVDGAATERASAAPADCRDGILSTHPKVETRMTPEMVLPSLLLESHSLSSTPEVILSTRPVELPLSPPASSLQRMNPRMMLLAPDAPNKQLYEAPLHDALLSDNATLVVSAAVDGAAPQHLKSLSAAVSAHSRWGGEVSRDAPQATGGPACRAVAVISMVGIGSVSSLDSHDAAAIDAHPTTTTAPLHASFLTATGSSGGVGDGCEGALGSSCISASPAKVGKDSMVVGAPPLPCSPHHSAEPCSPRDQEGRAITSAAAADALWLLSPRPAPAPPRPCLFQNSGECSTGWTKCRLACEAERFPSTSDELHRERGRETSEGSSQQPLLSDAARRASLQIRWEKSVATSVALASRMNCVTANAGICAVVGDSIADPPPPAKQLIHSGSSDIGAGAPCVAKPRMGTTRAVSPQPLKSPAPPRSLLAAPYWSPFHLSDDQDSGRLSRCPQRQPPRQPRAPFDAITTAATSRPCLSSSPPVPQQLRSFHAPTPLTLQSRAALVLSPNFSFPSIPLLHALPMFRKCSHTLTTTISTKATARQYFSGSEAPSSSTRTPRSGLKFLSPLPPLTTSALYGASALTPLEVAHTTAEQRQRAEVYSLRGCKSLPSPLHQETLVIHAPLQPRAPLLRGTTGSRTLGCTSLCSRSSSPVQPPPLARLSPSKS</sequence>
<accession>A0A836KP14</accession>
<feature type="region of interest" description="Disordered" evidence="1">
    <location>
        <begin position="750"/>
        <end position="774"/>
    </location>
</feature>
<feature type="compositionally biased region" description="Basic and acidic residues" evidence="1">
    <location>
        <begin position="621"/>
        <end position="635"/>
    </location>
</feature>
<dbReference type="EMBL" id="JAFHKP010000021">
    <property type="protein sequence ID" value="KAG5480187.1"/>
    <property type="molecule type" value="Genomic_DNA"/>
</dbReference>
<organism evidence="2 3">
    <name type="scientific">Leishmania enriettii</name>
    <dbReference type="NCBI Taxonomy" id="5663"/>
    <lineage>
        <taxon>Eukaryota</taxon>
        <taxon>Discoba</taxon>
        <taxon>Euglenozoa</taxon>
        <taxon>Kinetoplastea</taxon>
        <taxon>Metakinetoplastina</taxon>
        <taxon>Trypanosomatida</taxon>
        <taxon>Trypanosomatidae</taxon>
        <taxon>Leishmaniinae</taxon>
        <taxon>Leishmania</taxon>
    </lineage>
</organism>
<reference evidence="2 3" key="1">
    <citation type="submission" date="2021-02" db="EMBL/GenBank/DDBJ databases">
        <title>Leishmania (Mundinia) enrietti genome sequencing and assembly.</title>
        <authorList>
            <person name="Almutairi H."/>
            <person name="Gatherer D."/>
        </authorList>
    </citation>
    <scope>NUCLEOTIDE SEQUENCE [LARGE SCALE GENOMIC DNA]</scope>
    <source>
        <strain evidence="2">CUR178</strain>
    </source>
</reference>
<feature type="region of interest" description="Disordered" evidence="1">
    <location>
        <begin position="1"/>
        <end position="95"/>
    </location>
</feature>
<proteinExistence type="predicted"/>
<dbReference type="AlphaFoldDB" id="A0A836KP14"/>
<dbReference type="OrthoDB" id="267481at2759"/>
<evidence type="ECO:0000313" key="3">
    <source>
        <dbReference type="Proteomes" id="UP000674179"/>
    </source>
</evidence>
<feature type="compositionally biased region" description="Low complexity" evidence="1">
    <location>
        <begin position="37"/>
        <end position="55"/>
    </location>
</feature>
<gene>
    <name evidence="2" type="ORF">CUR178_06240</name>
</gene>
<feature type="compositionally biased region" description="Low complexity" evidence="1">
    <location>
        <begin position="9"/>
        <end position="29"/>
    </location>
</feature>
<feature type="region of interest" description="Disordered" evidence="1">
    <location>
        <begin position="955"/>
        <end position="976"/>
    </location>
</feature>
<keyword evidence="3" id="KW-1185">Reference proteome</keyword>
<feature type="region of interest" description="Disordered" evidence="1">
    <location>
        <begin position="621"/>
        <end position="646"/>
    </location>
</feature>